<accession>F6D5X6</accession>
<reference evidence="2 3" key="1">
    <citation type="journal article" date="2014" name="Int. J. Syst. Evol. Microbiol.">
        <title>Methanobacterium paludis sp. nov. and a novel strain of Methanobacterium lacus isolated from northern peatlands.</title>
        <authorList>
            <person name="Cadillo-Quiroz H."/>
            <person name="Brauer S.L."/>
            <person name="Goodson N."/>
            <person name="Yavitt J.B."/>
            <person name="Zinder S.H."/>
        </authorList>
    </citation>
    <scope>NUCLEOTIDE SEQUENCE [LARGE SCALE GENOMIC DNA]</scope>
    <source>
        <strain evidence="3">DSM 25820 / JCM 18151 / SWAN1</strain>
    </source>
</reference>
<dbReference type="RefSeq" id="WP_013826845.1">
    <property type="nucleotide sequence ID" value="NC_015574.1"/>
</dbReference>
<evidence type="ECO:0000313" key="3">
    <source>
        <dbReference type="Proteomes" id="UP000009231"/>
    </source>
</evidence>
<keyword evidence="3" id="KW-1185">Reference proteome</keyword>
<dbReference type="KEGG" id="mew:MSWAN_2341"/>
<keyword evidence="1" id="KW-0812">Transmembrane</keyword>
<feature type="transmembrane region" description="Helical" evidence="1">
    <location>
        <begin position="12"/>
        <end position="28"/>
    </location>
</feature>
<feature type="transmembrane region" description="Helical" evidence="1">
    <location>
        <begin position="101"/>
        <end position="120"/>
    </location>
</feature>
<dbReference type="GeneID" id="10669870"/>
<gene>
    <name evidence="2" type="ordered locus">MSWAN_2341</name>
</gene>
<dbReference type="HOGENOM" id="CLU_1701106_0_0_2"/>
<keyword evidence="1" id="KW-0472">Membrane</keyword>
<sequence>MFNVNKFLELMRWFGLPLGIFFAFFWGNNPAEQFNIFAVFAVVFIAGLTGIESLFFEKEASKLSGHVESKIYQRQSGINNIALAITAPIVYMFGWGLYAEAALVTVLIISLSLYSLNHLYTGMKEYNNSSKGFMGSILTLILFVIVVCFLLRVF</sequence>
<evidence type="ECO:0008006" key="4">
    <source>
        <dbReference type="Google" id="ProtNLM"/>
    </source>
</evidence>
<protein>
    <recommendedName>
        <fullName evidence="4">UbiA prenyltransferase</fullName>
    </recommendedName>
</protein>
<feature type="transmembrane region" description="Helical" evidence="1">
    <location>
        <begin position="132"/>
        <end position="153"/>
    </location>
</feature>
<keyword evidence="1" id="KW-1133">Transmembrane helix</keyword>
<dbReference type="Proteomes" id="UP000009231">
    <property type="component" value="Chromosome"/>
</dbReference>
<dbReference type="OrthoDB" id="384676at2157"/>
<feature type="transmembrane region" description="Helical" evidence="1">
    <location>
        <begin position="34"/>
        <end position="56"/>
    </location>
</feature>
<dbReference type="EMBL" id="CP002772">
    <property type="protein sequence ID" value="AEG19346.1"/>
    <property type="molecule type" value="Genomic_DNA"/>
</dbReference>
<proteinExistence type="predicted"/>
<name>F6D5X6_METPW</name>
<dbReference type="AlphaFoldDB" id="F6D5X6"/>
<evidence type="ECO:0000256" key="1">
    <source>
        <dbReference type="SAM" id="Phobius"/>
    </source>
</evidence>
<evidence type="ECO:0000313" key="2">
    <source>
        <dbReference type="EMBL" id="AEG19346.1"/>
    </source>
</evidence>
<feature type="transmembrane region" description="Helical" evidence="1">
    <location>
        <begin position="77"/>
        <end position="95"/>
    </location>
</feature>
<organism evidence="2 3">
    <name type="scientific">Methanobacterium paludis (strain DSM 25820 / JCM 18151 / SWAN1)</name>
    <dbReference type="NCBI Taxonomy" id="868131"/>
    <lineage>
        <taxon>Archaea</taxon>
        <taxon>Methanobacteriati</taxon>
        <taxon>Methanobacteriota</taxon>
        <taxon>Methanomada group</taxon>
        <taxon>Methanobacteria</taxon>
        <taxon>Methanobacteriales</taxon>
        <taxon>Methanobacteriaceae</taxon>
        <taxon>Methanobacterium</taxon>
    </lineage>
</organism>